<dbReference type="Gene3D" id="1.20.1250.20">
    <property type="entry name" value="MFS general substrate transporter like domains"/>
    <property type="match status" value="1"/>
</dbReference>
<evidence type="ECO:0000313" key="7">
    <source>
        <dbReference type="EMBL" id="CAD7424299.1"/>
    </source>
</evidence>
<name>A0A7R9E192_9NEOP</name>
<feature type="transmembrane region" description="Helical" evidence="5">
    <location>
        <begin position="478"/>
        <end position="499"/>
    </location>
</feature>
<evidence type="ECO:0000256" key="1">
    <source>
        <dbReference type="ARBA" id="ARBA00004141"/>
    </source>
</evidence>
<dbReference type="PANTHER" id="PTHR24064">
    <property type="entry name" value="SOLUTE CARRIER FAMILY 22 MEMBER"/>
    <property type="match status" value="1"/>
</dbReference>
<organism evidence="7">
    <name type="scientific">Timema monikensis</name>
    <dbReference type="NCBI Taxonomy" id="170555"/>
    <lineage>
        <taxon>Eukaryota</taxon>
        <taxon>Metazoa</taxon>
        <taxon>Ecdysozoa</taxon>
        <taxon>Arthropoda</taxon>
        <taxon>Hexapoda</taxon>
        <taxon>Insecta</taxon>
        <taxon>Pterygota</taxon>
        <taxon>Neoptera</taxon>
        <taxon>Polyneoptera</taxon>
        <taxon>Phasmatodea</taxon>
        <taxon>Timematodea</taxon>
        <taxon>Timematoidea</taxon>
        <taxon>Timematidae</taxon>
        <taxon>Timema</taxon>
    </lineage>
</organism>
<protein>
    <recommendedName>
        <fullName evidence="6">Major facilitator superfamily (MFS) profile domain-containing protein</fullName>
    </recommendedName>
</protein>
<feature type="transmembrane region" description="Helical" evidence="5">
    <location>
        <begin position="357"/>
        <end position="376"/>
    </location>
</feature>
<reference evidence="7" key="1">
    <citation type="submission" date="2020-11" db="EMBL/GenBank/DDBJ databases">
        <authorList>
            <person name="Tran Van P."/>
        </authorList>
    </citation>
    <scope>NUCLEOTIDE SEQUENCE</scope>
</reference>
<dbReference type="GO" id="GO:0016020">
    <property type="term" value="C:membrane"/>
    <property type="evidence" value="ECO:0007669"/>
    <property type="project" value="UniProtKB-SubCell"/>
</dbReference>
<dbReference type="InterPro" id="IPR020846">
    <property type="entry name" value="MFS_dom"/>
</dbReference>
<dbReference type="GO" id="GO:0022857">
    <property type="term" value="F:transmembrane transporter activity"/>
    <property type="evidence" value="ECO:0007669"/>
    <property type="project" value="InterPro"/>
</dbReference>
<proteinExistence type="predicted"/>
<feature type="transmembrane region" description="Helical" evidence="5">
    <location>
        <begin position="505"/>
        <end position="524"/>
    </location>
</feature>
<feature type="transmembrane region" description="Helical" evidence="5">
    <location>
        <begin position="243"/>
        <end position="266"/>
    </location>
</feature>
<evidence type="ECO:0000256" key="4">
    <source>
        <dbReference type="ARBA" id="ARBA00023136"/>
    </source>
</evidence>
<feature type="transmembrane region" description="Helical" evidence="5">
    <location>
        <begin position="439"/>
        <end position="458"/>
    </location>
</feature>
<feature type="transmembrane region" description="Helical" evidence="5">
    <location>
        <begin position="185"/>
        <end position="202"/>
    </location>
</feature>
<keyword evidence="2 5" id="KW-0812">Transmembrane</keyword>
<accession>A0A7R9E192</accession>
<dbReference type="PROSITE" id="PS50850">
    <property type="entry name" value="MFS"/>
    <property type="match status" value="1"/>
</dbReference>
<dbReference type="Pfam" id="PF00083">
    <property type="entry name" value="Sugar_tr"/>
    <property type="match status" value="1"/>
</dbReference>
<keyword evidence="3 5" id="KW-1133">Transmembrane helix</keyword>
<feature type="transmembrane region" description="Helical" evidence="5">
    <location>
        <begin position="272"/>
        <end position="291"/>
    </location>
</feature>
<evidence type="ECO:0000256" key="3">
    <source>
        <dbReference type="ARBA" id="ARBA00022989"/>
    </source>
</evidence>
<feature type="transmembrane region" description="Helical" evidence="5">
    <location>
        <begin position="388"/>
        <end position="406"/>
    </location>
</feature>
<feature type="transmembrane region" description="Helical" evidence="5">
    <location>
        <begin position="32"/>
        <end position="55"/>
    </location>
</feature>
<feature type="domain" description="Major facilitator superfamily (MFS) profile" evidence="6">
    <location>
        <begin position="105"/>
        <end position="529"/>
    </location>
</feature>
<dbReference type="AlphaFoldDB" id="A0A7R9E192"/>
<dbReference type="SUPFAM" id="SSF103473">
    <property type="entry name" value="MFS general substrate transporter"/>
    <property type="match status" value="1"/>
</dbReference>
<gene>
    <name evidence="7" type="ORF">TMSB3V08_LOCUS1256</name>
</gene>
<dbReference type="InterPro" id="IPR036259">
    <property type="entry name" value="MFS_trans_sf"/>
</dbReference>
<dbReference type="InterPro" id="IPR005828">
    <property type="entry name" value="MFS_sugar_transport-like"/>
</dbReference>
<keyword evidence="4 5" id="KW-0472">Membrane</keyword>
<sequence>MKEDQEETDDMMFEQIMNKIGSRGKFQKRFNYLFNMFFVMLASMPYYNFVLAMAVPDHWCHVPGRNGTNYTLDQWKEITLPREKDTAGLLSFSKCKMYVGKDWADVTSSGLTPTDHGLQKHDVTNCQYGWEYDKTWYTETAPSRENWVCDREIYVTNLYSFSRGGDVIGTFLMGQLGDMIGRRPVFFISVALLAAGRLISALTSGMYYVFLAVTVISSIPVTAVFQAPLILGIEISASDERSLIALLQCIGWTAGLCTMPLVFWALSGDWSMFLIVTTIPSALFLFTCKLFPESPRWLATTGRVAKCEKALGKIAKMNENTLPANTADILLTLSKKKEKSYGFASLFSSWRLAKNTFLIATVGSLGNLVYFTLMLNVNTMSGNPFMNFFWQSLVELFGFILGKYFSEKLGRRWTHILAFMFMFGAHIFIILLVNKPELNWLLLTMVVVVKFFATLSGYTGYLQSMETFPTCVRQTGCALGSSASSIVGTLGPYILYLGSVTDKRYAYAIMGLATLLGAIASFFLPETMNQKLPETLADAAVFGKDQKYWALYQESNIPFDGTDASITLTIFTPPSTVLHNATATAPTPRVTGVPTVRVTRVPTTRVVYLPDIRVTSVPTTRVSCLPDITISRVTRVAPTSGGVAAGWVRLEHKLPPPLFLHHLSSSIFFLSSPLSFLLSSSTTSLPPSSPCPLSPTLLLHLFSHLSLDPPPTSTSNILLVFLSFSILLT</sequence>
<comment type="subcellular location">
    <subcellularLocation>
        <location evidence="1">Membrane</location>
        <topology evidence="1">Multi-pass membrane protein</topology>
    </subcellularLocation>
</comment>
<evidence type="ECO:0000256" key="2">
    <source>
        <dbReference type="ARBA" id="ARBA00022692"/>
    </source>
</evidence>
<dbReference type="EMBL" id="OB792774">
    <property type="protein sequence ID" value="CAD7424299.1"/>
    <property type="molecule type" value="Genomic_DNA"/>
</dbReference>
<feature type="transmembrane region" description="Helical" evidence="5">
    <location>
        <begin position="208"/>
        <end position="231"/>
    </location>
</feature>
<feature type="transmembrane region" description="Helical" evidence="5">
    <location>
        <begin position="413"/>
        <end position="433"/>
    </location>
</feature>
<evidence type="ECO:0000256" key="5">
    <source>
        <dbReference type="SAM" id="Phobius"/>
    </source>
</evidence>
<evidence type="ECO:0000259" key="6">
    <source>
        <dbReference type="PROSITE" id="PS50850"/>
    </source>
</evidence>